<dbReference type="Gene3D" id="1.20.1280.50">
    <property type="match status" value="1"/>
</dbReference>
<feature type="repeat" description="TPR" evidence="1">
    <location>
        <begin position="134"/>
        <end position="167"/>
    </location>
</feature>
<dbReference type="PANTHER" id="PTHR45088:SF1">
    <property type="entry name" value="OS04G0476000 PROTEIN"/>
    <property type="match status" value="1"/>
</dbReference>
<dbReference type="Pfam" id="PF12937">
    <property type="entry name" value="F-box-like"/>
    <property type="match status" value="1"/>
</dbReference>
<sequence>MKGRTWPCRSDGSRFSALPSSKINGLKEESRLPMRKISPSSRQIRLSSISSSDVHDFSALPYDVLMKIGGSFSLQNLRAASLVCKSWAEALRPLREAMLFLRWGKRFKHGQGGVRPNLNKALDSFLKGAARGSTLAMVDAGLIYWEMGRKDKAIALYQKAAELGDSAGQCNLAISYLQAEPPNPKGAVKWLYKASLVGHARAQYQLALCLHQGRGVDCNMREAHIQEFTADKFLHLAQARWYLKAAESGYVRAMYNVSLCYSFGEGLLHSHRQARKWMKRAADRGHCKAQFEHGLALFSEGQMMKAVVYLELATRAGETAAVHVKNVVLQHLSATSRDQVMVLADNWRALPSSH</sequence>
<dbReference type="OrthoDB" id="272077at2759"/>
<reference evidence="3 4" key="1">
    <citation type="journal article" date="2019" name="Plant Biotechnol. J.">
        <title>The red bayberry genome and genetic basis of sex determination.</title>
        <authorList>
            <person name="Jia H.M."/>
            <person name="Jia H.J."/>
            <person name="Cai Q.L."/>
            <person name="Wang Y."/>
            <person name="Zhao H.B."/>
            <person name="Yang W.F."/>
            <person name="Wang G.Y."/>
            <person name="Li Y.H."/>
            <person name="Zhan D.L."/>
            <person name="Shen Y.T."/>
            <person name="Niu Q.F."/>
            <person name="Chang L."/>
            <person name="Qiu J."/>
            <person name="Zhao L."/>
            <person name="Xie H.B."/>
            <person name="Fu W.Y."/>
            <person name="Jin J."/>
            <person name="Li X.W."/>
            <person name="Jiao Y."/>
            <person name="Zhou C.C."/>
            <person name="Tu T."/>
            <person name="Chai C.Y."/>
            <person name="Gao J.L."/>
            <person name="Fan L.J."/>
            <person name="van de Weg E."/>
            <person name="Wang J.Y."/>
            <person name="Gao Z.S."/>
        </authorList>
    </citation>
    <scope>NUCLEOTIDE SEQUENCE [LARGE SCALE GENOMIC DNA]</scope>
    <source>
        <tissue evidence="3">Leaves</tissue>
    </source>
</reference>
<keyword evidence="4" id="KW-1185">Reference proteome</keyword>
<dbReference type="InterPro" id="IPR001810">
    <property type="entry name" value="F-box_dom"/>
</dbReference>
<dbReference type="InterPro" id="IPR006597">
    <property type="entry name" value="Sel1-like"/>
</dbReference>
<keyword evidence="1" id="KW-0802">TPR repeat</keyword>
<proteinExistence type="predicted"/>
<dbReference type="Pfam" id="PF08238">
    <property type="entry name" value="Sel1"/>
    <property type="match status" value="6"/>
</dbReference>
<evidence type="ECO:0000259" key="2">
    <source>
        <dbReference type="Pfam" id="PF12937"/>
    </source>
</evidence>
<dbReference type="InterPro" id="IPR011990">
    <property type="entry name" value="TPR-like_helical_dom_sf"/>
</dbReference>
<dbReference type="InterPro" id="IPR036047">
    <property type="entry name" value="F-box-like_dom_sf"/>
</dbReference>
<dbReference type="InterPro" id="IPR019734">
    <property type="entry name" value="TPR_rpt"/>
</dbReference>
<dbReference type="SUPFAM" id="SSF81383">
    <property type="entry name" value="F-box domain"/>
    <property type="match status" value="1"/>
</dbReference>
<dbReference type="EMBL" id="RXIC02000025">
    <property type="protein sequence ID" value="KAB1207856.1"/>
    <property type="molecule type" value="Genomic_DNA"/>
</dbReference>
<evidence type="ECO:0000313" key="4">
    <source>
        <dbReference type="Proteomes" id="UP000516437"/>
    </source>
</evidence>
<comment type="caution">
    <text evidence="3">The sequence shown here is derived from an EMBL/GenBank/DDBJ whole genome shotgun (WGS) entry which is preliminary data.</text>
</comment>
<gene>
    <name evidence="3" type="ORF">CJ030_MR7G004122</name>
</gene>
<dbReference type="SUPFAM" id="SSF81901">
    <property type="entry name" value="HCP-like"/>
    <property type="match status" value="2"/>
</dbReference>
<dbReference type="Proteomes" id="UP000516437">
    <property type="component" value="Chromosome 7"/>
</dbReference>
<protein>
    <recommendedName>
        <fullName evidence="2">F-box domain-containing protein</fullName>
    </recommendedName>
</protein>
<evidence type="ECO:0000256" key="1">
    <source>
        <dbReference type="PROSITE-ProRule" id="PRU00339"/>
    </source>
</evidence>
<accession>A0A6A1V6Q5</accession>
<dbReference type="PANTHER" id="PTHR45088">
    <property type="entry name" value="OSJNBA0022H21.17 PROTEIN"/>
    <property type="match status" value="1"/>
</dbReference>
<dbReference type="SMART" id="SM00671">
    <property type="entry name" value="SEL1"/>
    <property type="match status" value="5"/>
</dbReference>
<evidence type="ECO:0000313" key="3">
    <source>
        <dbReference type="EMBL" id="KAB1207856.1"/>
    </source>
</evidence>
<dbReference type="PROSITE" id="PS50005">
    <property type="entry name" value="TPR"/>
    <property type="match status" value="1"/>
</dbReference>
<dbReference type="AlphaFoldDB" id="A0A6A1V6Q5"/>
<dbReference type="Gene3D" id="1.25.40.10">
    <property type="entry name" value="Tetratricopeptide repeat domain"/>
    <property type="match status" value="2"/>
</dbReference>
<name>A0A6A1V6Q5_9ROSI</name>
<organism evidence="3 4">
    <name type="scientific">Morella rubra</name>
    <name type="common">Chinese bayberry</name>
    <dbReference type="NCBI Taxonomy" id="262757"/>
    <lineage>
        <taxon>Eukaryota</taxon>
        <taxon>Viridiplantae</taxon>
        <taxon>Streptophyta</taxon>
        <taxon>Embryophyta</taxon>
        <taxon>Tracheophyta</taxon>
        <taxon>Spermatophyta</taxon>
        <taxon>Magnoliopsida</taxon>
        <taxon>eudicotyledons</taxon>
        <taxon>Gunneridae</taxon>
        <taxon>Pentapetalae</taxon>
        <taxon>rosids</taxon>
        <taxon>fabids</taxon>
        <taxon>Fagales</taxon>
        <taxon>Myricaceae</taxon>
        <taxon>Morella</taxon>
    </lineage>
</organism>
<dbReference type="InterPro" id="IPR053301">
    <property type="entry name" value="F-box_motif"/>
</dbReference>
<feature type="domain" description="F-box" evidence="2">
    <location>
        <begin position="57"/>
        <end position="91"/>
    </location>
</feature>